<feature type="region of interest" description="Disordered" evidence="2">
    <location>
        <begin position="123"/>
        <end position="144"/>
    </location>
</feature>
<protein>
    <submittedName>
        <fullName evidence="3">Oidioi.mRNA.OKI2018_I69.chr1.g829.t1.cds</fullName>
    </submittedName>
</protein>
<evidence type="ECO:0000313" key="4">
    <source>
        <dbReference type="Proteomes" id="UP001158576"/>
    </source>
</evidence>
<organism evidence="3 4">
    <name type="scientific">Oikopleura dioica</name>
    <name type="common">Tunicate</name>
    <dbReference type="NCBI Taxonomy" id="34765"/>
    <lineage>
        <taxon>Eukaryota</taxon>
        <taxon>Metazoa</taxon>
        <taxon>Chordata</taxon>
        <taxon>Tunicata</taxon>
        <taxon>Appendicularia</taxon>
        <taxon>Copelata</taxon>
        <taxon>Oikopleuridae</taxon>
        <taxon>Oikopleura</taxon>
    </lineage>
</organism>
<dbReference type="EMBL" id="OU015566">
    <property type="protein sequence ID" value="CAG5103566.1"/>
    <property type="molecule type" value="Genomic_DNA"/>
</dbReference>
<reference evidence="3 4" key="1">
    <citation type="submission" date="2021-04" db="EMBL/GenBank/DDBJ databases">
        <authorList>
            <person name="Bliznina A."/>
        </authorList>
    </citation>
    <scope>NUCLEOTIDE SEQUENCE [LARGE SCALE GENOMIC DNA]</scope>
</reference>
<evidence type="ECO:0000256" key="1">
    <source>
        <dbReference type="SAM" id="Coils"/>
    </source>
</evidence>
<dbReference type="Proteomes" id="UP001158576">
    <property type="component" value="Chromosome 1"/>
</dbReference>
<proteinExistence type="predicted"/>
<name>A0ABN7SL25_OIKDI</name>
<keyword evidence="4" id="KW-1185">Reference proteome</keyword>
<evidence type="ECO:0000313" key="3">
    <source>
        <dbReference type="EMBL" id="CAG5103566.1"/>
    </source>
</evidence>
<gene>
    <name evidence="3" type="ORF">OKIOD_LOCUS9594</name>
</gene>
<keyword evidence="1" id="KW-0175">Coiled coil</keyword>
<evidence type="ECO:0000256" key="2">
    <source>
        <dbReference type="SAM" id="MobiDB-lite"/>
    </source>
</evidence>
<accession>A0ABN7SL25</accession>
<feature type="compositionally biased region" description="Polar residues" evidence="2">
    <location>
        <begin position="126"/>
        <end position="139"/>
    </location>
</feature>
<feature type="coiled-coil region" evidence="1">
    <location>
        <begin position="58"/>
        <end position="99"/>
    </location>
</feature>
<sequence>MHKSSDYFSIASESEITESLPGDFFEGKLVKSLMNEDEDIQSISEPIFKNIDGFIAELSSLKSHIMSLEQQLMSKNQEIKSLKASLAQSEVRNMKLNEKIGSLKPSLADEDILEENISPLELGESRMNTSSLSEPPQRSTRLRESKEFLKNRSCRRNGKNLIFSTSVMSENDIIRPGTYRFLQEYDDDVLLGQL</sequence>